<evidence type="ECO:0000259" key="2">
    <source>
        <dbReference type="SMART" id="SM00065"/>
    </source>
</evidence>
<dbReference type="InterPro" id="IPR041657">
    <property type="entry name" value="HTH_17"/>
</dbReference>
<sequence length="246" mass="26762">MPSDEDTVLTTRAAAAMLGVAVSTAQQWIENGAIPSWKTPGGHRRVRLSAVQRLIGERAASTSPAATAQPGDVASSKEFMPIDRPPYPAPRDEAARLLALDASGLVDTPAEPAFDRLTWLASQVTEAPMALISLLTAERQWFKSRIGVDASETPRAWAFCSHAILQQGLFMVEDALADPRFRDNPLVTGAPHIRFYAGFPLLGAADQPVGTLCVLDTEPRKLREREVRALRELTALASEEIKRRAE</sequence>
<accession>A0A6L8MKI9</accession>
<dbReference type="Pfam" id="PF12728">
    <property type="entry name" value="HTH_17"/>
    <property type="match status" value="1"/>
</dbReference>
<feature type="compositionally biased region" description="Low complexity" evidence="1">
    <location>
        <begin position="59"/>
        <end position="70"/>
    </location>
</feature>
<reference evidence="5 6" key="1">
    <citation type="submission" date="2019-12" db="EMBL/GenBank/DDBJ databases">
        <title>Novel species isolated from a subtropical stream in China.</title>
        <authorList>
            <person name="Lu H."/>
        </authorList>
    </citation>
    <scope>NUCLEOTIDE SEQUENCE [LARGE SCALE GENOMIC DNA]</scope>
    <source>
        <strain evidence="4 6">FT50W</strain>
        <strain evidence="3 5">FT94W</strain>
    </source>
</reference>
<dbReference type="PANTHER" id="PTHR43102">
    <property type="entry name" value="SLR1143 PROTEIN"/>
    <property type="match status" value="1"/>
</dbReference>
<evidence type="ECO:0000313" key="4">
    <source>
        <dbReference type="EMBL" id="MYM83154.1"/>
    </source>
</evidence>
<evidence type="ECO:0000256" key="1">
    <source>
        <dbReference type="SAM" id="MobiDB-lite"/>
    </source>
</evidence>
<dbReference type="CDD" id="cd04762">
    <property type="entry name" value="HTH_MerR-trunc"/>
    <property type="match status" value="1"/>
</dbReference>
<dbReference type="Proteomes" id="UP000474565">
    <property type="component" value="Unassembled WGS sequence"/>
</dbReference>
<keyword evidence="4" id="KW-0238">DNA-binding</keyword>
<dbReference type="InterPro" id="IPR009061">
    <property type="entry name" value="DNA-bd_dom_put_sf"/>
</dbReference>
<dbReference type="Gene3D" id="3.30.450.40">
    <property type="match status" value="1"/>
</dbReference>
<dbReference type="NCBIfam" id="TIGR01764">
    <property type="entry name" value="excise"/>
    <property type="match status" value="1"/>
</dbReference>
<evidence type="ECO:0000313" key="3">
    <source>
        <dbReference type="EMBL" id="MYM36757.1"/>
    </source>
</evidence>
<name>A0A6L8MKI9_9BURK</name>
<dbReference type="PANTHER" id="PTHR43102:SF2">
    <property type="entry name" value="GAF DOMAIN-CONTAINING PROTEIN"/>
    <property type="match status" value="1"/>
</dbReference>
<dbReference type="InterPro" id="IPR029016">
    <property type="entry name" value="GAF-like_dom_sf"/>
</dbReference>
<feature type="region of interest" description="Disordered" evidence="1">
    <location>
        <begin position="59"/>
        <end position="79"/>
    </location>
</feature>
<dbReference type="InterPro" id="IPR003018">
    <property type="entry name" value="GAF"/>
</dbReference>
<proteinExistence type="predicted"/>
<keyword evidence="5" id="KW-1185">Reference proteome</keyword>
<dbReference type="SMART" id="SM00065">
    <property type="entry name" value="GAF"/>
    <property type="match status" value="1"/>
</dbReference>
<dbReference type="InterPro" id="IPR010093">
    <property type="entry name" value="SinI_DNA-bd"/>
</dbReference>
<dbReference type="SUPFAM" id="SSF46955">
    <property type="entry name" value="Putative DNA-binding domain"/>
    <property type="match status" value="1"/>
</dbReference>
<evidence type="ECO:0000313" key="5">
    <source>
        <dbReference type="Proteomes" id="UP000449678"/>
    </source>
</evidence>
<organism evidence="4 6">
    <name type="scientific">Duganella lactea</name>
    <dbReference type="NCBI Taxonomy" id="2692173"/>
    <lineage>
        <taxon>Bacteria</taxon>
        <taxon>Pseudomonadati</taxon>
        <taxon>Pseudomonadota</taxon>
        <taxon>Betaproteobacteria</taxon>
        <taxon>Burkholderiales</taxon>
        <taxon>Oxalobacteraceae</taxon>
        <taxon>Telluria group</taxon>
        <taxon>Duganella</taxon>
    </lineage>
</organism>
<dbReference type="GO" id="GO:0003677">
    <property type="term" value="F:DNA binding"/>
    <property type="evidence" value="ECO:0007669"/>
    <property type="project" value="UniProtKB-KW"/>
</dbReference>
<dbReference type="EMBL" id="WWCO01000018">
    <property type="protein sequence ID" value="MYM36757.1"/>
    <property type="molecule type" value="Genomic_DNA"/>
</dbReference>
<dbReference type="Pfam" id="PF01590">
    <property type="entry name" value="GAF"/>
    <property type="match status" value="1"/>
</dbReference>
<dbReference type="Proteomes" id="UP000449678">
    <property type="component" value="Unassembled WGS sequence"/>
</dbReference>
<gene>
    <name evidence="3" type="ORF">GTP38_20715</name>
    <name evidence="4" type="ORF">GTP44_14460</name>
</gene>
<dbReference type="Gene3D" id="1.10.1660.10">
    <property type="match status" value="1"/>
</dbReference>
<evidence type="ECO:0000313" key="6">
    <source>
        <dbReference type="Proteomes" id="UP000474565"/>
    </source>
</evidence>
<protein>
    <submittedName>
        <fullName evidence="4">Excisionase family DNA-binding protein</fullName>
    </submittedName>
</protein>
<dbReference type="AlphaFoldDB" id="A0A6L8MKI9"/>
<feature type="domain" description="GAF" evidence="2">
    <location>
        <begin position="109"/>
        <end position="246"/>
    </location>
</feature>
<dbReference type="SUPFAM" id="SSF55781">
    <property type="entry name" value="GAF domain-like"/>
    <property type="match status" value="1"/>
</dbReference>
<dbReference type="EMBL" id="WWCP01000016">
    <property type="protein sequence ID" value="MYM83154.1"/>
    <property type="molecule type" value="Genomic_DNA"/>
</dbReference>
<comment type="caution">
    <text evidence="4">The sequence shown here is derived from an EMBL/GenBank/DDBJ whole genome shotgun (WGS) entry which is preliminary data.</text>
</comment>